<evidence type="ECO:0000313" key="1">
    <source>
        <dbReference type="EMBL" id="SFB18771.1"/>
    </source>
</evidence>
<accession>A0A1I0YZR1</accession>
<dbReference type="Proteomes" id="UP000198790">
    <property type="component" value="Unassembled WGS sequence"/>
</dbReference>
<dbReference type="STRING" id="237018.SAMN04489723_105166"/>
<dbReference type="AlphaFoldDB" id="A0A1I0YZR1"/>
<gene>
    <name evidence="1" type="ORF">SAMN04489723_105166</name>
</gene>
<proteinExistence type="predicted"/>
<keyword evidence="2" id="KW-1185">Reference proteome</keyword>
<dbReference type="EMBL" id="FOKK01000005">
    <property type="protein sequence ID" value="SFB18771.1"/>
    <property type="molecule type" value="Genomic_DNA"/>
</dbReference>
<protein>
    <submittedName>
        <fullName evidence="1">Uncharacterized protein</fullName>
    </submittedName>
</protein>
<evidence type="ECO:0000313" key="2">
    <source>
        <dbReference type="Proteomes" id="UP000198790"/>
    </source>
</evidence>
<name>A0A1I0YZR1_9BACT</name>
<sequence>MHKTEKYFITKFPLAGNRELSKNSIFQEEINFLFKLIFIKFDTLAPTARSLFFRNLL</sequence>
<organism evidence="1 2">
    <name type="scientific">Algoriphagus aquimarinus</name>
    <dbReference type="NCBI Taxonomy" id="237018"/>
    <lineage>
        <taxon>Bacteria</taxon>
        <taxon>Pseudomonadati</taxon>
        <taxon>Bacteroidota</taxon>
        <taxon>Cytophagia</taxon>
        <taxon>Cytophagales</taxon>
        <taxon>Cyclobacteriaceae</taxon>
        <taxon>Algoriphagus</taxon>
    </lineage>
</organism>
<reference evidence="1 2" key="1">
    <citation type="submission" date="2016-10" db="EMBL/GenBank/DDBJ databases">
        <authorList>
            <person name="de Groot N.N."/>
        </authorList>
    </citation>
    <scope>NUCLEOTIDE SEQUENCE [LARGE SCALE GENOMIC DNA]</scope>
    <source>
        <strain evidence="1 2">DSM 23399</strain>
    </source>
</reference>